<keyword evidence="2" id="KW-1185">Reference proteome</keyword>
<accession>A0ABN6LVD9</accession>
<gene>
    <name evidence="1" type="ORF">PDTA9734_34660</name>
</gene>
<name>A0ABN6LVD9_9ENTR</name>
<dbReference type="Proteomes" id="UP001320460">
    <property type="component" value="Chromosome"/>
</dbReference>
<reference evidence="1 2" key="1">
    <citation type="submission" date="2021-12" db="EMBL/GenBank/DDBJ databases">
        <title>Complete genome sequence of Phytobacter diazotrophicus TA9734.</title>
        <authorList>
            <person name="Kubota H."/>
            <person name="Nakayama Y."/>
            <person name="Ariyoshi T."/>
        </authorList>
    </citation>
    <scope>NUCLEOTIDE SEQUENCE [LARGE SCALE GENOMIC DNA]</scope>
    <source>
        <strain evidence="1 2">TA9734</strain>
    </source>
</reference>
<sequence>MAHIFLEISGIDPGLKTPADLSHVLRDSKETTYSITPELVHWIKGAIAFRDGQLMPDFKNCCFAFGDGKEFIEFDGKGKIKPPLTKTPDWYPEPGEFMRETWLKNKEMHDQTIVQFIKEFLERFTDVNERRVHCDLLFNLQLDTINTTTPAVNTQPPASRIGNKNRLSTQPKVHDLNSFEMFSQFFSHLSDAVLANQFPTMQVLIGQDDISKAPTPLKGATRTWFKAITGELPPNNKKVAAGHADVFCAPIQTTLLQIKEYGLEKFYAELSQAIQKAGDLTLDKFEFQMPKQ</sequence>
<proteinExistence type="predicted"/>
<dbReference type="EMBL" id="AP025334">
    <property type="protein sequence ID" value="BDD51979.1"/>
    <property type="molecule type" value="Genomic_DNA"/>
</dbReference>
<dbReference type="RefSeq" id="WP_039078647.1">
    <property type="nucleotide sequence ID" value="NZ_AP025334.1"/>
</dbReference>
<evidence type="ECO:0000313" key="1">
    <source>
        <dbReference type="EMBL" id="BDD51979.1"/>
    </source>
</evidence>
<organism evidence="1 2">
    <name type="scientific">Phytobacter diazotrophicus</name>
    <dbReference type="NCBI Taxonomy" id="395631"/>
    <lineage>
        <taxon>Bacteria</taxon>
        <taxon>Pseudomonadati</taxon>
        <taxon>Pseudomonadota</taxon>
        <taxon>Gammaproteobacteria</taxon>
        <taxon>Enterobacterales</taxon>
        <taxon>Enterobacteriaceae</taxon>
        <taxon>Phytobacter</taxon>
    </lineage>
</organism>
<protein>
    <submittedName>
        <fullName evidence="1">Uncharacterized protein</fullName>
    </submittedName>
</protein>
<evidence type="ECO:0000313" key="2">
    <source>
        <dbReference type="Proteomes" id="UP001320460"/>
    </source>
</evidence>